<dbReference type="CDD" id="cd03444">
    <property type="entry name" value="Thioesterase_II_repeat1"/>
    <property type="match status" value="1"/>
</dbReference>
<dbReference type="Gene3D" id="2.40.160.210">
    <property type="entry name" value="Acyl-CoA thioesterase, double hotdog domain"/>
    <property type="match status" value="1"/>
</dbReference>
<dbReference type="GO" id="GO:0047617">
    <property type="term" value="F:fatty acyl-CoA hydrolase activity"/>
    <property type="evidence" value="ECO:0007669"/>
    <property type="project" value="InterPro"/>
</dbReference>
<dbReference type="InterPro" id="IPR042171">
    <property type="entry name" value="Acyl-CoA_hotdog"/>
</dbReference>
<evidence type="ECO:0000256" key="1">
    <source>
        <dbReference type="ARBA" id="ARBA00006538"/>
    </source>
</evidence>
<dbReference type="PANTHER" id="PTHR11066">
    <property type="entry name" value="ACYL-COA THIOESTERASE"/>
    <property type="match status" value="1"/>
</dbReference>
<dbReference type="OrthoDB" id="68328at2759"/>
<evidence type="ECO:0000259" key="3">
    <source>
        <dbReference type="Pfam" id="PF02551"/>
    </source>
</evidence>
<accession>A0A6C1DVD1</accession>
<feature type="domain" description="Acyl-CoA thioesterase 2 C-terminal" evidence="3">
    <location>
        <begin position="201"/>
        <end position="336"/>
    </location>
</feature>
<dbReference type="AlphaFoldDB" id="A0A6C1DVD1"/>
<dbReference type="Pfam" id="PF02551">
    <property type="entry name" value="Acyl_CoA_thio"/>
    <property type="match status" value="1"/>
</dbReference>
<dbReference type="SUPFAM" id="SSF54637">
    <property type="entry name" value="Thioesterase/thiol ester dehydrase-isomerase"/>
    <property type="match status" value="2"/>
</dbReference>
<dbReference type="InterPro" id="IPR003703">
    <property type="entry name" value="Acyl_CoA_thio"/>
</dbReference>
<evidence type="ECO:0000313" key="6">
    <source>
        <dbReference type="Proteomes" id="UP000501346"/>
    </source>
</evidence>
<sequence length="349" mass="40069">MSVSKMAMSNLEKILELVPLSPTSFVTRYLPAAPVGSKGTFGGTLVSQSLLASLYTVPLNFFPTSLHSYFIKGGDPRAKITYHVQNLRNGRNFIHKQVSAYQHDKLIFTSMILFAVQRSKEHDSLQHWETIPALQDRQPDSHEYEEASSLFEREVLSPEKLSRYASLSDRFQDAAEMSKYVDAFQYGAMEYQFPKDVFYSARHTDELDYFVRVRQPITTAEQAGNESSLQTHHPHRIPKSISPANDARYNYVAFAYLSDSYLLLTIPYFHGLPLYCHSFSVSLDHTIYFHQLPHVNDWIHLKVANPRSHWDKHLVQGRYFDSRTGRIAASVSQEGYVVYGAERDIRAKF</sequence>
<feature type="domain" description="Acyl-CoA thioesterase-like N-terminal HotDog" evidence="4">
    <location>
        <begin position="36"/>
        <end position="114"/>
    </location>
</feature>
<keyword evidence="2" id="KW-0378">Hydrolase</keyword>
<dbReference type="GO" id="GO:0005782">
    <property type="term" value="C:peroxisomal matrix"/>
    <property type="evidence" value="ECO:0007669"/>
    <property type="project" value="TreeGrafter"/>
</dbReference>
<organism evidence="5 6">
    <name type="scientific">Saccharomyces pastorianus</name>
    <name type="common">Lager yeast</name>
    <name type="synonym">Saccharomyces cerevisiae x Saccharomyces eubayanus</name>
    <dbReference type="NCBI Taxonomy" id="27292"/>
    <lineage>
        <taxon>Eukaryota</taxon>
        <taxon>Fungi</taxon>
        <taxon>Dikarya</taxon>
        <taxon>Ascomycota</taxon>
        <taxon>Saccharomycotina</taxon>
        <taxon>Saccharomycetes</taxon>
        <taxon>Saccharomycetales</taxon>
        <taxon>Saccharomycetaceae</taxon>
        <taxon>Saccharomyces</taxon>
    </lineage>
</organism>
<evidence type="ECO:0000259" key="4">
    <source>
        <dbReference type="Pfam" id="PF13622"/>
    </source>
</evidence>
<dbReference type="InterPro" id="IPR049449">
    <property type="entry name" value="TesB_ACOT8-like_N"/>
</dbReference>
<proteinExistence type="inferred from homology"/>
<evidence type="ECO:0000256" key="2">
    <source>
        <dbReference type="ARBA" id="ARBA00022801"/>
    </source>
</evidence>
<dbReference type="GO" id="GO:0009062">
    <property type="term" value="P:fatty acid catabolic process"/>
    <property type="evidence" value="ECO:0007669"/>
    <property type="project" value="TreeGrafter"/>
</dbReference>
<evidence type="ECO:0000313" key="5">
    <source>
        <dbReference type="EMBL" id="QID80477.1"/>
    </source>
</evidence>
<dbReference type="EMBL" id="CP048991">
    <property type="protein sequence ID" value="QID80477.1"/>
    <property type="molecule type" value="Genomic_DNA"/>
</dbReference>
<protein>
    <submittedName>
        <fullName evidence="5">Acyl-CoA thioesterase</fullName>
    </submittedName>
</protein>
<dbReference type="CDD" id="cd03445">
    <property type="entry name" value="Thioesterase_II_repeat2"/>
    <property type="match status" value="1"/>
</dbReference>
<dbReference type="InterPro" id="IPR029069">
    <property type="entry name" value="HotDog_dom_sf"/>
</dbReference>
<name>A0A6C1DVD1_SACPS</name>
<comment type="similarity">
    <text evidence="1">Belongs to the C/M/P thioester hydrolase family.</text>
</comment>
<dbReference type="InterPro" id="IPR025652">
    <property type="entry name" value="TesB_C"/>
</dbReference>
<dbReference type="PANTHER" id="PTHR11066:SF34">
    <property type="entry name" value="ACYL-COENZYME A THIOESTERASE 8"/>
    <property type="match status" value="1"/>
</dbReference>
<dbReference type="GO" id="GO:0006637">
    <property type="term" value="P:acyl-CoA metabolic process"/>
    <property type="evidence" value="ECO:0007669"/>
    <property type="project" value="InterPro"/>
</dbReference>
<gene>
    <name evidence="5" type="primary">TES1_1</name>
    <name evidence="5" type="ORF">GRS66_002809</name>
</gene>
<dbReference type="Pfam" id="PF13622">
    <property type="entry name" value="4HBT_3"/>
    <property type="match status" value="1"/>
</dbReference>
<reference evidence="5 6" key="1">
    <citation type="journal article" date="2019" name="BMC Genomics">
        <title>Chromosome level assembly and comparative genome analysis confirm lager-brewing yeasts originated from a single hybridization.</title>
        <authorList>
            <person name="Salazar A.N."/>
            <person name="Gorter de Vries A.R."/>
            <person name="van den Broek M."/>
            <person name="Brouwers N."/>
            <person name="de la Torre Cortes P."/>
            <person name="Kuijpers N.G.A."/>
            <person name="Daran J.G."/>
            <person name="Abeel T."/>
        </authorList>
    </citation>
    <scope>NUCLEOTIDE SEQUENCE [LARGE SCALE GENOMIC DNA]</scope>
    <source>
        <strain evidence="5 6">CBS 1483</strain>
    </source>
</reference>
<keyword evidence="6" id="KW-1185">Reference proteome</keyword>
<dbReference type="NCBIfam" id="TIGR00189">
    <property type="entry name" value="tesB"/>
    <property type="match status" value="1"/>
</dbReference>
<dbReference type="Proteomes" id="UP000501346">
    <property type="component" value="Chromosome ScX-SeX"/>
</dbReference>